<sequence length="465" mass="52943">KMQTTDSVWADLGLVRPPNGGILLEYQGEYYTNEFDPSVDLSLRQTRTSRPNDGFSTYLKQVNKDAVIKELHILPENVEQAFRPLRERQIVWFTNIMLASEMKTRGDNRQAREYILRAGEIYPSISTASTLIDLAIKETNYVEIIHYASEILERFGCTTGEDASHAYRSRAISYKELQDYAKAEKDFLAFLKLAQDSGDEEAIRDAYDCLVYLACDNLNDSEKVAQYTLARLNLGVDDPVYEIELRRNLGLAYFKKKDYAAAIDSLLIARKTAKQLDTQQLAVIDDALMYPAINGSIYIDDLLKIAAENLDSTNSFPFHWYIGQFNFEQQNYAEARKYFSLILNQLMSTKQLANIPVVYSWLTRIAARQQDYREVLAKAQDGLKFNNVYSFLHLQSALAYLVLGKTKAAEKAFATAQNLFQQNGDFGKDAAGDLQAIKEFLLKQGRQDTAAQVDDWLAQLSQTKR</sequence>
<organism evidence="1 2">
    <name type="scientific">Termititenax aidoneus</name>
    <dbReference type="NCBI Taxonomy" id="2218524"/>
    <lineage>
        <taxon>Bacteria</taxon>
        <taxon>Bacillati</taxon>
        <taxon>Candidatus Margulisiibacteriota</taxon>
        <taxon>Candidatus Termititenacia</taxon>
        <taxon>Candidatus Termititenacales</taxon>
        <taxon>Candidatus Termititenacaceae</taxon>
        <taxon>Candidatus Termititenax</taxon>
    </lineage>
</organism>
<comment type="caution">
    <text evidence="1">The sequence shown here is derived from an EMBL/GenBank/DDBJ whole genome shotgun (WGS) entry which is preliminary data.</text>
</comment>
<dbReference type="AlphaFoldDB" id="A0A388TEI0"/>
<accession>A0A388TEI0</accession>
<dbReference type="EMBL" id="BGZN01000182">
    <property type="protein sequence ID" value="GBR75183.1"/>
    <property type="molecule type" value="Genomic_DNA"/>
</dbReference>
<protein>
    <submittedName>
        <fullName evidence="1">Tetratricopeptide repeat protein</fullName>
    </submittedName>
</protein>
<evidence type="ECO:0000313" key="1">
    <source>
        <dbReference type="EMBL" id="GBR75183.1"/>
    </source>
</evidence>
<reference evidence="1 2" key="1">
    <citation type="journal article" date="2019" name="ISME J.">
        <title>Genome analyses of uncultured TG2/ZB3 bacteria in 'Margulisbacteria' specifically attached to ectosymbiotic spirochetes of protists in the termite gut.</title>
        <authorList>
            <person name="Utami Y.D."/>
            <person name="Kuwahara H."/>
            <person name="Igai K."/>
            <person name="Murakami T."/>
            <person name="Sugaya K."/>
            <person name="Morikawa T."/>
            <person name="Nagura Y."/>
            <person name="Yuki M."/>
            <person name="Deevong P."/>
            <person name="Inoue T."/>
            <person name="Kihara K."/>
            <person name="Lo N."/>
            <person name="Yamada A."/>
            <person name="Ohkuma M."/>
            <person name="Hongoh Y."/>
        </authorList>
    </citation>
    <scope>NUCLEOTIDE SEQUENCE [LARGE SCALE GENOMIC DNA]</scope>
    <source>
        <strain evidence="1">NkOx7-01</strain>
    </source>
</reference>
<proteinExistence type="predicted"/>
<feature type="non-terminal residue" evidence="1">
    <location>
        <position position="1"/>
    </location>
</feature>
<dbReference type="SUPFAM" id="SSF48452">
    <property type="entry name" value="TPR-like"/>
    <property type="match status" value="1"/>
</dbReference>
<dbReference type="InterPro" id="IPR019734">
    <property type="entry name" value="TPR_rpt"/>
</dbReference>
<evidence type="ECO:0000313" key="2">
    <source>
        <dbReference type="Proteomes" id="UP000269352"/>
    </source>
</evidence>
<gene>
    <name evidence="1" type="ORF">NO1_2216</name>
</gene>
<dbReference type="SMART" id="SM00028">
    <property type="entry name" value="TPR"/>
    <property type="match status" value="3"/>
</dbReference>
<dbReference type="Gene3D" id="1.25.40.10">
    <property type="entry name" value="Tetratricopeptide repeat domain"/>
    <property type="match status" value="2"/>
</dbReference>
<feature type="non-terminal residue" evidence="1">
    <location>
        <position position="465"/>
    </location>
</feature>
<dbReference type="InterPro" id="IPR011990">
    <property type="entry name" value="TPR-like_helical_dom_sf"/>
</dbReference>
<keyword evidence="2" id="KW-1185">Reference proteome</keyword>
<dbReference type="Proteomes" id="UP000269352">
    <property type="component" value="Unassembled WGS sequence"/>
</dbReference>
<name>A0A388TEI0_TERA1</name>